<evidence type="ECO:0000313" key="1">
    <source>
        <dbReference type="EMBL" id="MCT8504007.1"/>
    </source>
</evidence>
<evidence type="ECO:0000313" key="2">
    <source>
        <dbReference type="Proteomes" id="UP001145353"/>
    </source>
</evidence>
<name>A0A9X2X0J7_9GAMM</name>
<sequence>MTTSKRPETPLTSDSTDSLYLWWYQPWGEAIGSAVKIQGVWLETCNDVARHELEFFSTMATSCNKLTNCMLGLGGQLTLASMASCYHEIGSDMAEATSKRARMVSELSDEFIERIWREI</sequence>
<reference evidence="1" key="2">
    <citation type="journal article" date="2022" name="Syst. Appl. Microbiol.">
        <title>Chromohalobacter moromii sp. nov., a moderately halophilic bacterium isolated from lupine-based moromi fermentation.</title>
        <authorList>
            <person name="Lulf R.H."/>
            <person name="Hilgarth M."/>
            <person name="Ehrmann M.A."/>
        </authorList>
    </citation>
    <scope>NUCLEOTIDE SEQUENCE</scope>
    <source>
        <strain evidence="1">TMW 2.2304</strain>
    </source>
</reference>
<protein>
    <submittedName>
        <fullName evidence="1">Uncharacterized protein</fullName>
    </submittedName>
</protein>
<keyword evidence="2" id="KW-1185">Reference proteome</keyword>
<organism evidence="1 2">
    <name type="scientific">Chromohalobacter moromii</name>
    <dbReference type="NCBI Taxonomy" id="2860329"/>
    <lineage>
        <taxon>Bacteria</taxon>
        <taxon>Pseudomonadati</taxon>
        <taxon>Pseudomonadota</taxon>
        <taxon>Gammaproteobacteria</taxon>
        <taxon>Oceanospirillales</taxon>
        <taxon>Halomonadaceae</taxon>
        <taxon>Chromohalobacter</taxon>
    </lineage>
</organism>
<gene>
    <name evidence="1" type="ORF">KZO87_01270</name>
</gene>
<dbReference type="EMBL" id="JAHXDE010000001">
    <property type="protein sequence ID" value="MCT8504007.1"/>
    <property type="molecule type" value="Genomic_DNA"/>
</dbReference>
<dbReference type="Proteomes" id="UP001145353">
    <property type="component" value="Unassembled WGS sequence"/>
</dbReference>
<proteinExistence type="predicted"/>
<reference evidence="1" key="1">
    <citation type="submission" date="2021-07" db="EMBL/GenBank/DDBJ databases">
        <authorList>
            <person name="Luelf R.H."/>
        </authorList>
    </citation>
    <scope>NUCLEOTIDE SEQUENCE</scope>
    <source>
        <strain evidence="1">TMW 2.2304</strain>
    </source>
</reference>
<comment type="caution">
    <text evidence="1">The sequence shown here is derived from an EMBL/GenBank/DDBJ whole genome shotgun (WGS) entry which is preliminary data.</text>
</comment>
<dbReference type="AlphaFoldDB" id="A0A9X2X0J7"/>
<accession>A0A9X2X0J7</accession>